<evidence type="ECO:0000313" key="2">
    <source>
        <dbReference type="EMBL" id="SAK94319.1"/>
    </source>
</evidence>
<evidence type="ECO:0000259" key="1">
    <source>
        <dbReference type="Pfam" id="PF03372"/>
    </source>
</evidence>
<dbReference type="AlphaFoldDB" id="A0A158DI76"/>
<reference evidence="2" key="1">
    <citation type="submission" date="2016-01" db="EMBL/GenBank/DDBJ databases">
        <authorList>
            <person name="Peeters C."/>
        </authorList>
    </citation>
    <scope>NUCLEOTIDE SEQUENCE [LARGE SCALE GENOMIC DNA]</scope>
    <source>
        <strain evidence="2">LMG 29326</strain>
    </source>
</reference>
<organism evidence="2 3">
    <name type="scientific">Caballeronia ptereochthonis</name>
    <dbReference type="NCBI Taxonomy" id="1777144"/>
    <lineage>
        <taxon>Bacteria</taxon>
        <taxon>Pseudomonadati</taxon>
        <taxon>Pseudomonadota</taxon>
        <taxon>Betaproteobacteria</taxon>
        <taxon>Burkholderiales</taxon>
        <taxon>Burkholderiaceae</taxon>
        <taxon>Caballeronia</taxon>
    </lineage>
</organism>
<dbReference type="GO" id="GO:0016020">
    <property type="term" value="C:membrane"/>
    <property type="evidence" value="ECO:0007669"/>
    <property type="project" value="GOC"/>
</dbReference>
<dbReference type="InterPro" id="IPR005135">
    <property type="entry name" value="Endo/exonuclease/phosphatase"/>
</dbReference>
<proteinExistence type="predicted"/>
<dbReference type="PANTHER" id="PTHR14859:SF15">
    <property type="entry name" value="ENDONUCLEASE_EXONUCLEASE_PHOSPHATASE DOMAIN-CONTAINING PROTEIN"/>
    <property type="match status" value="1"/>
</dbReference>
<dbReference type="GO" id="GO:0004519">
    <property type="term" value="F:endonuclease activity"/>
    <property type="evidence" value="ECO:0007669"/>
    <property type="project" value="UniProtKB-KW"/>
</dbReference>
<dbReference type="Gene3D" id="3.60.10.10">
    <property type="entry name" value="Endonuclease/exonuclease/phosphatase"/>
    <property type="match status" value="1"/>
</dbReference>
<dbReference type="Pfam" id="PF03372">
    <property type="entry name" value="Exo_endo_phos"/>
    <property type="match status" value="1"/>
</dbReference>
<dbReference type="OrthoDB" id="9793162at2"/>
<sequence length="258" mass="28944">MTLMHDSAIENEAASEAVQDVRARELRIATYNLHGAVGIDGRFAPERIGDVLAEIDADIFALQEVPLGGSGSRSHDVLEVLQRMTNLHAVAGPTLDTPERRYGNAVLTRYPVRAVRTLDLSFRSREPRGALDADIDCGGELWRVVATHLGLASSERRAQVEQVLQSFDTPAMPVILLGDLNEWFVHGRTLRRLVTHFHRASALRTFPTRCPLFALDRIWVHPGERLMRVDVHRTRLSRIASDHYPLIAHIAHRGLPQR</sequence>
<dbReference type="InterPro" id="IPR036691">
    <property type="entry name" value="Endo/exonu/phosph_ase_sf"/>
</dbReference>
<dbReference type="EMBL" id="FCOB02000031">
    <property type="protein sequence ID" value="SAK94319.1"/>
    <property type="molecule type" value="Genomic_DNA"/>
</dbReference>
<dbReference type="RefSeq" id="WP_087048821.1">
    <property type="nucleotide sequence ID" value="NZ_FCOB02000031.1"/>
</dbReference>
<dbReference type="GO" id="GO:0006506">
    <property type="term" value="P:GPI anchor biosynthetic process"/>
    <property type="evidence" value="ECO:0007669"/>
    <property type="project" value="TreeGrafter"/>
</dbReference>
<protein>
    <submittedName>
        <fullName evidence="2">Endonuclease/exonuclease/phosphatase</fullName>
    </submittedName>
</protein>
<dbReference type="Proteomes" id="UP000054978">
    <property type="component" value="Unassembled WGS sequence"/>
</dbReference>
<dbReference type="InterPro" id="IPR051916">
    <property type="entry name" value="GPI-anchor_lipid_remodeler"/>
</dbReference>
<dbReference type="PANTHER" id="PTHR14859">
    <property type="entry name" value="CALCOFLUOR WHITE HYPERSENSITIVE PROTEIN PRECURSOR"/>
    <property type="match status" value="1"/>
</dbReference>
<keyword evidence="2" id="KW-0378">Hydrolase</keyword>
<evidence type="ECO:0000313" key="3">
    <source>
        <dbReference type="Proteomes" id="UP000054978"/>
    </source>
</evidence>
<feature type="domain" description="Endonuclease/exonuclease/phosphatase" evidence="1">
    <location>
        <begin position="29"/>
        <end position="243"/>
    </location>
</feature>
<keyword evidence="2" id="KW-0255">Endonuclease</keyword>
<accession>A0A158DI76</accession>
<name>A0A158DI76_9BURK</name>
<dbReference type="STRING" id="1777144.AWB83_05494"/>
<dbReference type="SUPFAM" id="SSF56219">
    <property type="entry name" value="DNase I-like"/>
    <property type="match status" value="1"/>
</dbReference>
<gene>
    <name evidence="2" type="ORF">AWB83_05494</name>
</gene>
<keyword evidence="2" id="KW-0540">Nuclease</keyword>
<comment type="caution">
    <text evidence="2">The sequence shown here is derived from an EMBL/GenBank/DDBJ whole genome shotgun (WGS) entry which is preliminary data.</text>
</comment>
<dbReference type="GO" id="GO:0004527">
    <property type="term" value="F:exonuclease activity"/>
    <property type="evidence" value="ECO:0007669"/>
    <property type="project" value="UniProtKB-KW"/>
</dbReference>
<keyword evidence="3" id="KW-1185">Reference proteome</keyword>